<comment type="caution">
    <text evidence="8">The sequence shown here is derived from an EMBL/GenBank/DDBJ whole genome shotgun (WGS) entry which is preliminary data.</text>
</comment>
<keyword evidence="3" id="KW-0328">Glycosyltransferase</keyword>
<proteinExistence type="predicted"/>
<protein>
    <recommendedName>
        <fullName evidence="7">Glycosyltransferase 2-like domain-containing protein</fullName>
    </recommendedName>
</protein>
<comment type="subcellular location">
    <subcellularLocation>
        <location evidence="1">Cell membrane</location>
    </subcellularLocation>
</comment>
<keyword evidence="6" id="KW-0812">Transmembrane</keyword>
<sequence>MILNLLLSTAGLFVLIIRTRSWRRHATNLNVKKLPLVSIIVPCRNEEHNIGPLLQSLQRLSGVQAEILVVDDSSTDKTFEVAARENVRVLKAPPKPEGWVGKSWACAYGAQLAQGDYFLFTDADTRHRPDSLSQALGFLLQEKADLISAPPHHRCLNWWEQGLGLFHLLPLIAAGFPQSKGTSRIYAIGQYLLISKAAYNSIGGHEALRSSLTEDIDMAKGVLEKGLKYRIFPKTSLYEVQMYDTAKEFWRGWIRLLRLGMKKVSFAAFLEITLVYCLFFQFTWITIVGLLFLGFIQRQHGRFSWWGVLLAPLSLILFAVISMAGVLETLRKKKVTWQERDYVEA</sequence>
<evidence type="ECO:0000313" key="8">
    <source>
        <dbReference type="EMBL" id="KYG68736.1"/>
    </source>
</evidence>
<evidence type="ECO:0000259" key="7">
    <source>
        <dbReference type="Pfam" id="PF00535"/>
    </source>
</evidence>
<dbReference type="InterPro" id="IPR029044">
    <property type="entry name" value="Nucleotide-diphossugar_trans"/>
</dbReference>
<dbReference type="AlphaFoldDB" id="A0A162GQX9"/>
<dbReference type="Gene3D" id="3.90.550.10">
    <property type="entry name" value="Spore Coat Polysaccharide Biosynthesis Protein SpsA, Chain A"/>
    <property type="match status" value="1"/>
</dbReference>
<dbReference type="RefSeq" id="WP_063205430.1">
    <property type="nucleotide sequence ID" value="NZ_LUKD01000001.1"/>
</dbReference>
<feature type="transmembrane region" description="Helical" evidence="6">
    <location>
        <begin position="303"/>
        <end position="327"/>
    </location>
</feature>
<keyword evidence="2" id="KW-1003">Cell membrane</keyword>
<dbReference type="PANTHER" id="PTHR43646:SF2">
    <property type="entry name" value="GLYCOSYLTRANSFERASE 2-LIKE DOMAIN-CONTAINING PROTEIN"/>
    <property type="match status" value="1"/>
</dbReference>
<organism evidence="8 9">
    <name type="scientific">Bdellovibrio bacteriovorus</name>
    <dbReference type="NCBI Taxonomy" id="959"/>
    <lineage>
        <taxon>Bacteria</taxon>
        <taxon>Pseudomonadati</taxon>
        <taxon>Bdellovibrionota</taxon>
        <taxon>Bdellovibrionia</taxon>
        <taxon>Bdellovibrionales</taxon>
        <taxon>Pseudobdellovibrionaceae</taxon>
        <taxon>Bdellovibrio</taxon>
    </lineage>
</organism>
<dbReference type="GO" id="GO:0016757">
    <property type="term" value="F:glycosyltransferase activity"/>
    <property type="evidence" value="ECO:0007669"/>
    <property type="project" value="UniProtKB-KW"/>
</dbReference>
<evidence type="ECO:0000256" key="3">
    <source>
        <dbReference type="ARBA" id="ARBA00022676"/>
    </source>
</evidence>
<feature type="domain" description="Glycosyltransferase 2-like" evidence="7">
    <location>
        <begin position="38"/>
        <end position="199"/>
    </location>
</feature>
<evidence type="ECO:0000256" key="1">
    <source>
        <dbReference type="ARBA" id="ARBA00004236"/>
    </source>
</evidence>
<evidence type="ECO:0000313" key="9">
    <source>
        <dbReference type="Proteomes" id="UP000075799"/>
    </source>
</evidence>
<reference evidence="8 9" key="1">
    <citation type="submission" date="2016-03" db="EMBL/GenBank/DDBJ databases">
        <authorList>
            <person name="Ploux O."/>
        </authorList>
    </citation>
    <scope>NUCLEOTIDE SEQUENCE [LARGE SCALE GENOMIC DNA]</scope>
    <source>
        <strain evidence="8 9">EC13</strain>
    </source>
</reference>
<keyword evidence="5 6" id="KW-0472">Membrane</keyword>
<evidence type="ECO:0000256" key="6">
    <source>
        <dbReference type="SAM" id="Phobius"/>
    </source>
</evidence>
<name>A0A162GQX9_BDEBC</name>
<dbReference type="PANTHER" id="PTHR43646">
    <property type="entry name" value="GLYCOSYLTRANSFERASE"/>
    <property type="match status" value="1"/>
</dbReference>
<feature type="transmembrane region" description="Helical" evidence="6">
    <location>
        <begin position="264"/>
        <end position="297"/>
    </location>
</feature>
<dbReference type="EMBL" id="LUKD01000001">
    <property type="protein sequence ID" value="KYG68736.1"/>
    <property type="molecule type" value="Genomic_DNA"/>
</dbReference>
<accession>A0A162GQX9</accession>
<evidence type="ECO:0000256" key="2">
    <source>
        <dbReference type="ARBA" id="ARBA00022475"/>
    </source>
</evidence>
<evidence type="ECO:0000256" key="5">
    <source>
        <dbReference type="ARBA" id="ARBA00023136"/>
    </source>
</evidence>
<dbReference type="SUPFAM" id="SSF53448">
    <property type="entry name" value="Nucleotide-diphospho-sugar transferases"/>
    <property type="match status" value="1"/>
</dbReference>
<dbReference type="OrthoDB" id="9806525at2"/>
<dbReference type="Proteomes" id="UP000075799">
    <property type="component" value="Unassembled WGS sequence"/>
</dbReference>
<gene>
    <name evidence="8" type="ORF">AZI87_05760</name>
</gene>
<keyword evidence="4" id="KW-0808">Transferase</keyword>
<evidence type="ECO:0000256" key="4">
    <source>
        <dbReference type="ARBA" id="ARBA00022679"/>
    </source>
</evidence>
<keyword evidence="6" id="KW-1133">Transmembrane helix</keyword>
<dbReference type="GO" id="GO:0005886">
    <property type="term" value="C:plasma membrane"/>
    <property type="evidence" value="ECO:0007669"/>
    <property type="project" value="UniProtKB-SubCell"/>
</dbReference>
<dbReference type="Pfam" id="PF00535">
    <property type="entry name" value="Glycos_transf_2"/>
    <property type="match status" value="1"/>
</dbReference>
<dbReference type="InterPro" id="IPR001173">
    <property type="entry name" value="Glyco_trans_2-like"/>
</dbReference>